<dbReference type="EMBL" id="GGFK01014217">
    <property type="protein sequence ID" value="MBW47538.1"/>
    <property type="molecule type" value="Transcribed_RNA"/>
</dbReference>
<dbReference type="AlphaFoldDB" id="A0A2M4B3Z2"/>
<organism evidence="1">
    <name type="scientific">Anopheles triannulatus</name>
    <dbReference type="NCBI Taxonomy" id="58253"/>
    <lineage>
        <taxon>Eukaryota</taxon>
        <taxon>Metazoa</taxon>
        <taxon>Ecdysozoa</taxon>
        <taxon>Arthropoda</taxon>
        <taxon>Hexapoda</taxon>
        <taxon>Insecta</taxon>
        <taxon>Pterygota</taxon>
        <taxon>Neoptera</taxon>
        <taxon>Endopterygota</taxon>
        <taxon>Diptera</taxon>
        <taxon>Nematocera</taxon>
        <taxon>Culicoidea</taxon>
        <taxon>Culicidae</taxon>
        <taxon>Anophelinae</taxon>
        <taxon>Anopheles</taxon>
    </lineage>
</organism>
<name>A0A2M4B3Z2_9DIPT</name>
<protein>
    <submittedName>
        <fullName evidence="1">Putative secreted protein</fullName>
    </submittedName>
</protein>
<accession>A0A2M4B3Z2</accession>
<reference evidence="1" key="1">
    <citation type="submission" date="2018-01" db="EMBL/GenBank/DDBJ databases">
        <title>An insight into the sialome of Amazonian anophelines.</title>
        <authorList>
            <person name="Ribeiro J.M."/>
            <person name="Scarpassa V."/>
            <person name="Calvo E."/>
        </authorList>
    </citation>
    <scope>NUCLEOTIDE SEQUENCE</scope>
    <source>
        <tissue evidence="1">Salivary glands</tissue>
    </source>
</reference>
<evidence type="ECO:0000313" key="1">
    <source>
        <dbReference type="EMBL" id="MBW47538.1"/>
    </source>
</evidence>
<sequence>MLRFKRSVCSSSPSIACWAACTSLSVDLITALPAACRRRPVSELGSDFTLQAISSCAVELATCFADEISISSVPTPCTRF</sequence>
<proteinExistence type="predicted"/>